<comment type="caution">
    <text evidence="4">The sequence shown here is derived from an EMBL/GenBank/DDBJ whole genome shotgun (WGS) entry which is preliminary data.</text>
</comment>
<dbReference type="Gene3D" id="3.90.1580.10">
    <property type="entry name" value="paralog of FGE (formylglycine-generating enzyme)"/>
    <property type="match status" value="1"/>
</dbReference>
<protein>
    <submittedName>
        <fullName evidence="4">SUMF1/EgtB/PvdO family nonheme iron enzyme</fullName>
    </submittedName>
</protein>
<feature type="compositionally biased region" description="Polar residues" evidence="1">
    <location>
        <begin position="299"/>
        <end position="322"/>
    </location>
</feature>
<accession>A0A928Z4U8</accession>
<feature type="compositionally biased region" description="Polar residues" evidence="1">
    <location>
        <begin position="370"/>
        <end position="384"/>
    </location>
</feature>
<proteinExistence type="predicted"/>
<dbReference type="Pfam" id="PF00656">
    <property type="entry name" value="Peptidase_C14"/>
    <property type="match status" value="1"/>
</dbReference>
<evidence type="ECO:0000256" key="1">
    <source>
        <dbReference type="SAM" id="MobiDB-lite"/>
    </source>
</evidence>
<evidence type="ECO:0000313" key="5">
    <source>
        <dbReference type="Proteomes" id="UP000625316"/>
    </source>
</evidence>
<dbReference type="PANTHER" id="PTHR23150:SF19">
    <property type="entry name" value="FORMYLGLYCINE-GENERATING ENZYME"/>
    <property type="match status" value="1"/>
</dbReference>
<dbReference type="InterPro" id="IPR029030">
    <property type="entry name" value="Caspase-like_dom_sf"/>
</dbReference>
<dbReference type="InterPro" id="IPR042095">
    <property type="entry name" value="SUMF_sf"/>
</dbReference>
<organism evidence="4 5">
    <name type="scientific">Romeriopsis navalis LEGE 11480</name>
    <dbReference type="NCBI Taxonomy" id="2777977"/>
    <lineage>
        <taxon>Bacteria</taxon>
        <taxon>Bacillati</taxon>
        <taxon>Cyanobacteriota</taxon>
        <taxon>Cyanophyceae</taxon>
        <taxon>Leptolyngbyales</taxon>
        <taxon>Leptolyngbyaceae</taxon>
        <taxon>Romeriopsis</taxon>
        <taxon>Romeriopsis navalis</taxon>
    </lineage>
</organism>
<dbReference type="GO" id="GO:0004197">
    <property type="term" value="F:cysteine-type endopeptidase activity"/>
    <property type="evidence" value="ECO:0007669"/>
    <property type="project" value="InterPro"/>
</dbReference>
<dbReference type="GO" id="GO:0006508">
    <property type="term" value="P:proteolysis"/>
    <property type="evidence" value="ECO:0007669"/>
    <property type="project" value="InterPro"/>
</dbReference>
<keyword evidence="5" id="KW-1185">Reference proteome</keyword>
<evidence type="ECO:0000313" key="4">
    <source>
        <dbReference type="EMBL" id="MBE9033001.1"/>
    </source>
</evidence>
<gene>
    <name evidence="4" type="ORF">IQ266_25015</name>
</gene>
<dbReference type="SUPFAM" id="SSF52129">
    <property type="entry name" value="Caspase-like"/>
    <property type="match status" value="1"/>
</dbReference>
<dbReference type="InterPro" id="IPR051043">
    <property type="entry name" value="Sulfatase_Mod_Factor_Kinase"/>
</dbReference>
<dbReference type="Pfam" id="PF03781">
    <property type="entry name" value="FGE-sulfatase"/>
    <property type="match status" value="1"/>
</dbReference>
<reference evidence="4" key="1">
    <citation type="submission" date="2020-10" db="EMBL/GenBank/DDBJ databases">
        <authorList>
            <person name="Castelo-Branco R."/>
            <person name="Eusebio N."/>
            <person name="Adriana R."/>
            <person name="Vieira A."/>
            <person name="Brugerolle De Fraissinette N."/>
            <person name="Rezende De Castro R."/>
            <person name="Schneider M.P."/>
            <person name="Vasconcelos V."/>
            <person name="Leao P.N."/>
        </authorList>
    </citation>
    <scope>NUCLEOTIDE SEQUENCE</scope>
    <source>
        <strain evidence="4">LEGE 11480</strain>
    </source>
</reference>
<dbReference type="RefSeq" id="WP_264327815.1">
    <property type="nucleotide sequence ID" value="NZ_JADEXQ010000142.1"/>
</dbReference>
<evidence type="ECO:0000259" key="3">
    <source>
        <dbReference type="Pfam" id="PF03781"/>
    </source>
</evidence>
<dbReference type="InterPro" id="IPR016187">
    <property type="entry name" value="CTDL_fold"/>
</dbReference>
<feature type="domain" description="Sulfatase-modifying factor enzyme-like" evidence="3">
    <location>
        <begin position="439"/>
        <end position="673"/>
    </location>
</feature>
<dbReference type="EMBL" id="JADEXQ010000142">
    <property type="protein sequence ID" value="MBE9033001.1"/>
    <property type="molecule type" value="Genomic_DNA"/>
</dbReference>
<dbReference type="SUPFAM" id="SSF56436">
    <property type="entry name" value="C-type lectin-like"/>
    <property type="match status" value="1"/>
</dbReference>
<name>A0A928Z4U8_9CYAN</name>
<dbReference type="Gene3D" id="3.40.50.1460">
    <property type="match status" value="1"/>
</dbReference>
<dbReference type="InterPro" id="IPR005532">
    <property type="entry name" value="SUMF_dom"/>
</dbReference>
<dbReference type="AlphaFoldDB" id="A0A928Z4U8"/>
<dbReference type="Proteomes" id="UP000625316">
    <property type="component" value="Unassembled WGS sequence"/>
</dbReference>
<sequence>MGRNWAIVVGINDYDNLRALKYAERDAASVRDFFGELGFEQVYFFAAGAPAIQAKSGAPISAEPTTSRLRNFLRRRLQGKPLEAGDTLWFFFAGHGKRKNERDYLMPIDADPGDVTNTGLAVRDLTEQLRGSGAGNVILLVDACRDDGSRDGVGIGLEKQQGVITLFSCAPEQQSYEIDELRAGAFTYALLQGLRIQGEGNCATVARLAEHVRVQVPYLVERYRRTRQNPYLVAEPASKQNLILLPRQASPADVLMLKNAALQAENRGDRDLARDFWLRVLAVGYDMEAVQAIERLAAGSSTTRRSRAGMQSGSRSSTSVSIPQLPQLPRRQMLQLLGLGGGAMGFAVIGKVVSDAVKSSSSGIKPAPTLSPSQTPQTFSSDNLPETPEPPKSQTWGGRKLEDFQFETVQLSDTGKITKRETLTRKRFNQKIAGDVSLQMVQIQAGKFLMGSPVSEAGRRDIEGPQHEVTVPNFFMAQTPVTQAQWKAVAKLPKVKTDLKPEPSKFKGDRRPVEQVSWWEAQEFCDRLSKLTGLTYRLPSEAEWEYACRAGTKTPFHFGHTITPDLANYDGNYTYDQGAKGKYRELTTDVVIFPANAWGLNDIHGNVWEWCADHWHENYQGAPTNGTAWLKNKKDANRLLRGGSWDDYPADCRSATRLNYSPGFRNNLIGFRVCLSVAAQ</sequence>
<dbReference type="InterPro" id="IPR011600">
    <property type="entry name" value="Pept_C14_caspase"/>
</dbReference>
<evidence type="ECO:0000259" key="2">
    <source>
        <dbReference type="Pfam" id="PF00656"/>
    </source>
</evidence>
<feature type="domain" description="Peptidase C14 caspase" evidence="2">
    <location>
        <begin position="3"/>
        <end position="234"/>
    </location>
</feature>
<feature type="region of interest" description="Disordered" evidence="1">
    <location>
        <begin position="360"/>
        <end position="399"/>
    </location>
</feature>
<dbReference type="PANTHER" id="PTHR23150">
    <property type="entry name" value="SULFATASE MODIFYING FACTOR 1, 2"/>
    <property type="match status" value="1"/>
</dbReference>
<dbReference type="GO" id="GO:0120147">
    <property type="term" value="F:formylglycine-generating oxidase activity"/>
    <property type="evidence" value="ECO:0007669"/>
    <property type="project" value="TreeGrafter"/>
</dbReference>
<feature type="region of interest" description="Disordered" evidence="1">
    <location>
        <begin position="299"/>
        <end position="323"/>
    </location>
</feature>